<dbReference type="PROSITE" id="PS00028">
    <property type="entry name" value="ZINC_FINGER_C2H2_1"/>
    <property type="match status" value="1"/>
</dbReference>
<keyword evidence="5" id="KW-1185">Reference proteome</keyword>
<reference evidence="4" key="1">
    <citation type="submission" date="2020-06" db="EMBL/GenBank/DDBJ databases">
        <authorList>
            <person name="Onetto C."/>
        </authorList>
    </citation>
    <scope>NUCLEOTIDE SEQUENCE</scope>
</reference>
<evidence type="ECO:0000256" key="1">
    <source>
        <dbReference type="PROSITE-ProRule" id="PRU00042"/>
    </source>
</evidence>
<evidence type="ECO:0000313" key="5">
    <source>
        <dbReference type="Proteomes" id="UP000714618"/>
    </source>
</evidence>
<organism evidence="4 5">
    <name type="scientific">Aureobasidium mustum</name>
    <dbReference type="NCBI Taxonomy" id="2773714"/>
    <lineage>
        <taxon>Eukaryota</taxon>
        <taxon>Fungi</taxon>
        <taxon>Dikarya</taxon>
        <taxon>Ascomycota</taxon>
        <taxon>Pezizomycotina</taxon>
        <taxon>Dothideomycetes</taxon>
        <taxon>Dothideomycetidae</taxon>
        <taxon>Dothideales</taxon>
        <taxon>Saccotheciaceae</taxon>
        <taxon>Aureobasidium</taxon>
    </lineage>
</organism>
<dbReference type="Proteomes" id="UP000714618">
    <property type="component" value="Unassembled WGS sequence"/>
</dbReference>
<feature type="domain" description="C2H2-type" evidence="3">
    <location>
        <begin position="246"/>
        <end position="272"/>
    </location>
</feature>
<name>A0A9N8JXU4_9PEZI</name>
<keyword evidence="1" id="KW-0479">Metal-binding</keyword>
<sequence length="272" mass="29926">MSENHTFGDEEPEEAPLKMHSKAFADFFPEVVLCAFNLISQLLTCKQHYAATGGRASPRLPHEMSEEALLATAIARFRPLNQPLPDGFDLESLPVYRAPISHQEIEAAGVESSEHATTPPSVVEPSSHAPEDLDAASTQPAVASRGPDATQSAAQRLSCQWHGCSRTFAGADGPALLVVCPYHPLIQASVLTLLQSQINNDHIGLPVPGIKFNNPNCRWGNCSYRHATRRFLVAHCMTRVPNYKLFWCSQCGRGFQQKAHVVSHEERMHAKK</sequence>
<feature type="region of interest" description="Disordered" evidence="2">
    <location>
        <begin position="107"/>
        <end position="149"/>
    </location>
</feature>
<dbReference type="EMBL" id="CAIJEO010000007">
    <property type="protein sequence ID" value="CAD0095935.1"/>
    <property type="molecule type" value="Genomic_DNA"/>
</dbReference>
<dbReference type="OrthoDB" id="654211at2759"/>
<dbReference type="InterPro" id="IPR013087">
    <property type="entry name" value="Znf_C2H2_type"/>
</dbReference>
<dbReference type="PROSITE" id="PS50157">
    <property type="entry name" value="ZINC_FINGER_C2H2_2"/>
    <property type="match status" value="1"/>
</dbReference>
<keyword evidence="1" id="KW-0863">Zinc-finger</keyword>
<evidence type="ECO:0000313" key="4">
    <source>
        <dbReference type="EMBL" id="CAD0095935.1"/>
    </source>
</evidence>
<protein>
    <recommendedName>
        <fullName evidence="3">C2H2-type domain-containing protein</fullName>
    </recommendedName>
</protein>
<accession>A0A9N8JXU4</accession>
<evidence type="ECO:0000259" key="3">
    <source>
        <dbReference type="PROSITE" id="PS50157"/>
    </source>
</evidence>
<comment type="caution">
    <text evidence="4">The sequence shown here is derived from an EMBL/GenBank/DDBJ whole genome shotgun (WGS) entry which is preliminary data.</text>
</comment>
<dbReference type="GO" id="GO:0008270">
    <property type="term" value="F:zinc ion binding"/>
    <property type="evidence" value="ECO:0007669"/>
    <property type="project" value="UniProtKB-KW"/>
</dbReference>
<evidence type="ECO:0000256" key="2">
    <source>
        <dbReference type="SAM" id="MobiDB-lite"/>
    </source>
</evidence>
<proteinExistence type="predicted"/>
<keyword evidence="1" id="KW-0862">Zinc</keyword>
<dbReference type="AlphaFoldDB" id="A0A9N8JXU4"/>
<gene>
    <name evidence="4" type="ORF">AWRI4233_LOCUS5379</name>
</gene>